<sequence>MERLRRQIPSEKKLLWEKKVVGTFDEFAGIVADNGIVYTVGKTMNNAPVTATDAATGDVIWQTPVGSCDSTPVISGNKIFVINCMWDDYKVKNVEKPVSNERVWCLNKNDGSIIWTDDKVLPEGVAGFSF</sequence>
<dbReference type="AlphaFoldDB" id="A0A133UBF9"/>
<organism evidence="2 3">
    <name type="scientific">candidate division MSBL1 archaeon SCGC-AAA259A05</name>
    <dbReference type="NCBI Taxonomy" id="1698259"/>
    <lineage>
        <taxon>Archaea</taxon>
        <taxon>Methanobacteriati</taxon>
        <taxon>Methanobacteriota</taxon>
        <taxon>candidate division MSBL1</taxon>
    </lineage>
</organism>
<comment type="caution">
    <text evidence="2">The sequence shown here is derived from an EMBL/GenBank/DDBJ whole genome shotgun (WGS) entry which is preliminary data.</text>
</comment>
<dbReference type="InterPro" id="IPR015943">
    <property type="entry name" value="WD40/YVTN_repeat-like_dom_sf"/>
</dbReference>
<dbReference type="EMBL" id="LHXJ01000006">
    <property type="protein sequence ID" value="KXA91529.1"/>
    <property type="molecule type" value="Genomic_DNA"/>
</dbReference>
<dbReference type="InterPro" id="IPR011047">
    <property type="entry name" value="Quinoprotein_ADH-like_sf"/>
</dbReference>
<evidence type="ECO:0000313" key="3">
    <source>
        <dbReference type="Proteomes" id="UP000070163"/>
    </source>
</evidence>
<keyword evidence="3" id="KW-1185">Reference proteome</keyword>
<reference evidence="2 3" key="1">
    <citation type="journal article" date="2016" name="Sci. Rep.">
        <title>Metabolic traits of an uncultured archaeal lineage -MSBL1- from brine pools of the Red Sea.</title>
        <authorList>
            <person name="Mwirichia R."/>
            <person name="Alam I."/>
            <person name="Rashid M."/>
            <person name="Vinu M."/>
            <person name="Ba-Alawi W."/>
            <person name="Anthony Kamau A."/>
            <person name="Kamanda Ngugi D."/>
            <person name="Goker M."/>
            <person name="Klenk H.P."/>
            <person name="Bajic V."/>
            <person name="Stingl U."/>
        </authorList>
    </citation>
    <scope>NUCLEOTIDE SEQUENCE [LARGE SCALE GENOMIC DNA]</scope>
    <source>
        <strain evidence="2">SCGC-AAA259A05</strain>
    </source>
</reference>
<evidence type="ECO:0000259" key="1">
    <source>
        <dbReference type="Pfam" id="PF13360"/>
    </source>
</evidence>
<dbReference type="Proteomes" id="UP000070163">
    <property type="component" value="Unassembled WGS sequence"/>
</dbReference>
<dbReference type="PATRIC" id="fig|1698259.3.peg.1144"/>
<accession>A0A133UBF9</accession>
<dbReference type="SUPFAM" id="SSF50998">
    <property type="entry name" value="Quinoprotein alcohol dehydrogenase-like"/>
    <property type="match status" value="1"/>
</dbReference>
<name>A0A133UBF9_9EURY</name>
<gene>
    <name evidence="2" type="ORF">AKJ57_00815</name>
</gene>
<dbReference type="Gene3D" id="2.130.10.10">
    <property type="entry name" value="YVTN repeat-like/Quinoprotein amine dehydrogenase"/>
    <property type="match status" value="1"/>
</dbReference>
<dbReference type="Pfam" id="PF13360">
    <property type="entry name" value="PQQ_2"/>
    <property type="match status" value="1"/>
</dbReference>
<proteinExistence type="predicted"/>
<evidence type="ECO:0000313" key="2">
    <source>
        <dbReference type="EMBL" id="KXA91529.1"/>
    </source>
</evidence>
<feature type="domain" description="Pyrrolo-quinoline quinone repeat" evidence="1">
    <location>
        <begin position="13"/>
        <end position="120"/>
    </location>
</feature>
<dbReference type="InterPro" id="IPR002372">
    <property type="entry name" value="PQQ_rpt_dom"/>
</dbReference>
<protein>
    <recommendedName>
        <fullName evidence="1">Pyrrolo-quinoline quinone repeat domain-containing protein</fullName>
    </recommendedName>
</protein>